<dbReference type="AlphaFoldDB" id="A0AAW2FTP6"/>
<dbReference type="EMBL" id="JADYXP020000008">
    <property type="protein sequence ID" value="KAL0119143.1"/>
    <property type="molecule type" value="Genomic_DNA"/>
</dbReference>
<dbReference type="Proteomes" id="UP001430953">
    <property type="component" value="Unassembled WGS sequence"/>
</dbReference>
<accession>A0AAW2FTP6</accession>
<keyword evidence="2" id="KW-1185">Reference proteome</keyword>
<name>A0AAW2FTP6_9HYME</name>
<reference evidence="1 2" key="1">
    <citation type="submission" date="2023-03" db="EMBL/GenBank/DDBJ databases">
        <title>High recombination rates correlate with genetic variation in Cardiocondyla obscurior ants.</title>
        <authorList>
            <person name="Errbii M."/>
        </authorList>
    </citation>
    <scope>NUCLEOTIDE SEQUENCE [LARGE SCALE GENOMIC DNA]</scope>
    <source>
        <strain evidence="1">Alpha-2009</strain>
        <tissue evidence="1">Whole body</tissue>
    </source>
</reference>
<evidence type="ECO:0000313" key="2">
    <source>
        <dbReference type="Proteomes" id="UP001430953"/>
    </source>
</evidence>
<gene>
    <name evidence="1" type="ORF">PUN28_009624</name>
</gene>
<evidence type="ECO:0000313" key="1">
    <source>
        <dbReference type="EMBL" id="KAL0119143.1"/>
    </source>
</evidence>
<protein>
    <submittedName>
        <fullName evidence="1">Uncharacterized protein</fullName>
    </submittedName>
</protein>
<sequence length="103" mass="12383">MVSIHINNVLMFSILNNVFKLGNSFLKLYYSIITKQFINKFTCQLYFRANAKKTSYFVMYDNYYVNSIPLHAILYHNIILFRYKSPVRLNKKKRQVLTLVFLQ</sequence>
<comment type="caution">
    <text evidence="1">The sequence shown here is derived from an EMBL/GenBank/DDBJ whole genome shotgun (WGS) entry which is preliminary data.</text>
</comment>
<organism evidence="1 2">
    <name type="scientific">Cardiocondyla obscurior</name>
    <dbReference type="NCBI Taxonomy" id="286306"/>
    <lineage>
        <taxon>Eukaryota</taxon>
        <taxon>Metazoa</taxon>
        <taxon>Ecdysozoa</taxon>
        <taxon>Arthropoda</taxon>
        <taxon>Hexapoda</taxon>
        <taxon>Insecta</taxon>
        <taxon>Pterygota</taxon>
        <taxon>Neoptera</taxon>
        <taxon>Endopterygota</taxon>
        <taxon>Hymenoptera</taxon>
        <taxon>Apocrita</taxon>
        <taxon>Aculeata</taxon>
        <taxon>Formicoidea</taxon>
        <taxon>Formicidae</taxon>
        <taxon>Myrmicinae</taxon>
        <taxon>Cardiocondyla</taxon>
    </lineage>
</organism>
<proteinExistence type="predicted"/>